<dbReference type="EMBL" id="GBXM01096943">
    <property type="protein sequence ID" value="JAH11634.1"/>
    <property type="molecule type" value="Transcribed_RNA"/>
</dbReference>
<reference evidence="1" key="1">
    <citation type="submission" date="2014-11" db="EMBL/GenBank/DDBJ databases">
        <authorList>
            <person name="Amaro Gonzalez C."/>
        </authorList>
    </citation>
    <scope>NUCLEOTIDE SEQUENCE</scope>
</reference>
<organism evidence="1">
    <name type="scientific">Anguilla anguilla</name>
    <name type="common">European freshwater eel</name>
    <name type="synonym">Muraena anguilla</name>
    <dbReference type="NCBI Taxonomy" id="7936"/>
    <lineage>
        <taxon>Eukaryota</taxon>
        <taxon>Metazoa</taxon>
        <taxon>Chordata</taxon>
        <taxon>Craniata</taxon>
        <taxon>Vertebrata</taxon>
        <taxon>Euteleostomi</taxon>
        <taxon>Actinopterygii</taxon>
        <taxon>Neopterygii</taxon>
        <taxon>Teleostei</taxon>
        <taxon>Anguilliformes</taxon>
        <taxon>Anguillidae</taxon>
        <taxon>Anguilla</taxon>
    </lineage>
</organism>
<sequence>MFSFLKQVQKTINEKRRFNILNRELI</sequence>
<accession>A0A0E9Q4F2</accession>
<name>A0A0E9Q4F2_ANGAN</name>
<evidence type="ECO:0000313" key="1">
    <source>
        <dbReference type="EMBL" id="JAH11634.1"/>
    </source>
</evidence>
<dbReference type="AlphaFoldDB" id="A0A0E9Q4F2"/>
<protein>
    <submittedName>
        <fullName evidence="1">Uncharacterized protein</fullName>
    </submittedName>
</protein>
<proteinExistence type="predicted"/>
<reference evidence="1" key="2">
    <citation type="journal article" date="2015" name="Fish Shellfish Immunol.">
        <title>Early steps in the European eel (Anguilla anguilla)-Vibrio vulnificus interaction in the gills: Role of the RtxA13 toxin.</title>
        <authorList>
            <person name="Callol A."/>
            <person name="Pajuelo D."/>
            <person name="Ebbesson L."/>
            <person name="Teles M."/>
            <person name="MacKenzie S."/>
            <person name="Amaro C."/>
        </authorList>
    </citation>
    <scope>NUCLEOTIDE SEQUENCE</scope>
</reference>